<evidence type="ECO:0000256" key="1">
    <source>
        <dbReference type="SAM" id="MobiDB-lite"/>
    </source>
</evidence>
<gene>
    <name evidence="4" type="primary">LOC105667067</name>
</gene>
<feature type="compositionally biased region" description="Basic residues" evidence="1">
    <location>
        <begin position="215"/>
        <end position="234"/>
    </location>
</feature>
<feature type="region of interest" description="Disordered" evidence="1">
    <location>
        <begin position="212"/>
        <end position="236"/>
    </location>
</feature>
<organism evidence="3 4">
    <name type="scientific">Bombus terrestris</name>
    <name type="common">Buff-tailed bumblebee</name>
    <name type="synonym">Apis terrestris</name>
    <dbReference type="NCBI Taxonomy" id="30195"/>
    <lineage>
        <taxon>Eukaryota</taxon>
        <taxon>Metazoa</taxon>
        <taxon>Ecdysozoa</taxon>
        <taxon>Arthropoda</taxon>
        <taxon>Hexapoda</taxon>
        <taxon>Insecta</taxon>
        <taxon>Pterygota</taxon>
        <taxon>Neoptera</taxon>
        <taxon>Endopterygota</taxon>
        <taxon>Hymenoptera</taxon>
        <taxon>Apocrita</taxon>
        <taxon>Aculeata</taxon>
        <taxon>Apoidea</taxon>
        <taxon>Anthophila</taxon>
        <taxon>Apidae</taxon>
        <taxon>Bombus</taxon>
        <taxon>Bombus</taxon>
    </lineage>
</organism>
<sequence>MENDNSGKGANPTIAMFPLLPSNSKGWFAFLERQFRLAQITDDETKFVTLVKCLEGRYVQHGEDILDTPPAAGSYEKLKCALILALTDTDNTQVKKHVESEEMGDRKPSEFYQHLRKLASPSTPDDFVLSLWRTRLPDNIRRILVAVDDSDSERLLHQADLIAAEFQQDHQRISRIAAVIPSDAGTNEPWVAAFNTLSEQMTQMRIQVQALSFSNKRRPRSGPRQRTRYRRRSRFRDPPRKDGLCYYHAPFGDHARACRSPCTWNSGNATSRP</sequence>
<dbReference type="Pfam" id="PF23055">
    <property type="entry name" value="DUF7041"/>
    <property type="match status" value="1"/>
</dbReference>
<reference evidence="4" key="1">
    <citation type="submission" date="2025-08" db="UniProtKB">
        <authorList>
            <consortium name="RefSeq"/>
        </authorList>
    </citation>
    <scope>IDENTIFICATION</scope>
</reference>
<name>A0A9B2JZR0_BOMTE</name>
<dbReference type="GeneID" id="105667067"/>
<accession>A0A9B2JZR0</accession>
<dbReference type="KEGG" id="bter:105667067"/>
<dbReference type="OrthoDB" id="7612631at2759"/>
<proteinExistence type="predicted"/>
<dbReference type="PANTHER" id="PTHR33327:SF3">
    <property type="entry name" value="RNA-DIRECTED DNA POLYMERASE"/>
    <property type="match status" value="1"/>
</dbReference>
<evidence type="ECO:0000259" key="2">
    <source>
        <dbReference type="Pfam" id="PF23055"/>
    </source>
</evidence>
<protein>
    <submittedName>
        <fullName evidence="4">Uncharacterized protein LOC105667067</fullName>
    </submittedName>
</protein>
<dbReference type="AlphaFoldDB" id="A0A9B2JZR0"/>
<dbReference type="RefSeq" id="XP_012175517.2">
    <property type="nucleotide sequence ID" value="XM_012320127.2"/>
</dbReference>
<keyword evidence="3" id="KW-1185">Reference proteome</keyword>
<dbReference type="Proteomes" id="UP000835206">
    <property type="component" value="Unplaced"/>
</dbReference>
<dbReference type="PANTHER" id="PTHR33327">
    <property type="entry name" value="ENDONUCLEASE"/>
    <property type="match status" value="1"/>
</dbReference>
<dbReference type="InterPro" id="IPR055469">
    <property type="entry name" value="DUF7041"/>
</dbReference>
<evidence type="ECO:0000313" key="3">
    <source>
        <dbReference type="Proteomes" id="UP000835206"/>
    </source>
</evidence>
<feature type="domain" description="DUF7041" evidence="2">
    <location>
        <begin position="25"/>
        <end position="98"/>
    </location>
</feature>
<evidence type="ECO:0000313" key="4">
    <source>
        <dbReference type="RefSeq" id="XP_012175517.2"/>
    </source>
</evidence>